<gene>
    <name evidence="7" type="ORF">HanXRQr2_Chr01g0002671</name>
</gene>
<proteinExistence type="inferred from homology"/>
<dbReference type="FunFam" id="3.40.30.10:FF:000025">
    <property type="entry name" value="Glutathione peroxidase"/>
    <property type="match status" value="1"/>
</dbReference>
<keyword evidence="3 5" id="KW-0560">Oxidoreductase</keyword>
<protein>
    <recommendedName>
        <fullName evidence="5">Glutathione peroxidase</fullName>
    </recommendedName>
</protein>
<accession>A0A9K3P1E5</accession>
<dbReference type="PROSITE" id="PS00763">
    <property type="entry name" value="GLUTATHIONE_PEROXID_2"/>
    <property type="match status" value="1"/>
</dbReference>
<dbReference type="PROSITE" id="PS51352">
    <property type="entry name" value="THIOREDOXIN_2"/>
    <property type="match status" value="1"/>
</dbReference>
<name>A0A9K3P1E5_HELAN</name>
<feature type="active site" evidence="4">
    <location>
        <position position="45"/>
    </location>
</feature>
<evidence type="ECO:0000256" key="2">
    <source>
        <dbReference type="ARBA" id="ARBA00022559"/>
    </source>
</evidence>
<dbReference type="InterPro" id="IPR000889">
    <property type="entry name" value="Glutathione_peroxidase"/>
</dbReference>
<evidence type="ECO:0000313" key="8">
    <source>
        <dbReference type="Proteomes" id="UP000215914"/>
    </source>
</evidence>
<evidence type="ECO:0000256" key="4">
    <source>
        <dbReference type="PIRSR" id="PIRSR000303-1"/>
    </source>
</evidence>
<reference evidence="7" key="1">
    <citation type="journal article" date="2017" name="Nature">
        <title>The sunflower genome provides insights into oil metabolism, flowering and Asterid evolution.</title>
        <authorList>
            <person name="Badouin H."/>
            <person name="Gouzy J."/>
            <person name="Grassa C.J."/>
            <person name="Murat F."/>
            <person name="Staton S.E."/>
            <person name="Cottret L."/>
            <person name="Lelandais-Briere C."/>
            <person name="Owens G.L."/>
            <person name="Carrere S."/>
            <person name="Mayjonade B."/>
            <person name="Legrand L."/>
            <person name="Gill N."/>
            <person name="Kane N.C."/>
            <person name="Bowers J.E."/>
            <person name="Hubner S."/>
            <person name="Bellec A."/>
            <person name="Berard A."/>
            <person name="Berges H."/>
            <person name="Blanchet N."/>
            <person name="Boniface M.C."/>
            <person name="Brunel D."/>
            <person name="Catrice O."/>
            <person name="Chaidir N."/>
            <person name="Claudel C."/>
            <person name="Donnadieu C."/>
            <person name="Faraut T."/>
            <person name="Fievet G."/>
            <person name="Helmstetter N."/>
            <person name="King M."/>
            <person name="Knapp S.J."/>
            <person name="Lai Z."/>
            <person name="Le Paslier M.C."/>
            <person name="Lippi Y."/>
            <person name="Lorenzon L."/>
            <person name="Mandel J.R."/>
            <person name="Marage G."/>
            <person name="Marchand G."/>
            <person name="Marquand E."/>
            <person name="Bret-Mestries E."/>
            <person name="Morien E."/>
            <person name="Nambeesan S."/>
            <person name="Nguyen T."/>
            <person name="Pegot-Espagnet P."/>
            <person name="Pouilly N."/>
            <person name="Raftis F."/>
            <person name="Sallet E."/>
            <person name="Schiex T."/>
            <person name="Thomas J."/>
            <person name="Vandecasteele C."/>
            <person name="Vares D."/>
            <person name="Vear F."/>
            <person name="Vautrin S."/>
            <person name="Crespi M."/>
            <person name="Mangin B."/>
            <person name="Burke J.M."/>
            <person name="Salse J."/>
            <person name="Munos S."/>
            <person name="Vincourt P."/>
            <person name="Rieseberg L.H."/>
            <person name="Langlade N.B."/>
        </authorList>
    </citation>
    <scope>NUCLEOTIDE SEQUENCE</scope>
    <source>
        <tissue evidence="7">Leaves</tissue>
    </source>
</reference>
<dbReference type="PROSITE" id="PS51355">
    <property type="entry name" value="GLUTATHIONE_PEROXID_3"/>
    <property type="match status" value="1"/>
</dbReference>
<dbReference type="InterPro" id="IPR029760">
    <property type="entry name" value="GPX_CS"/>
</dbReference>
<evidence type="ECO:0000256" key="5">
    <source>
        <dbReference type="RuleBase" id="RU000499"/>
    </source>
</evidence>
<dbReference type="PIRSF" id="PIRSF000303">
    <property type="entry name" value="Glutathion_perox"/>
    <property type="match status" value="1"/>
</dbReference>
<evidence type="ECO:0000256" key="1">
    <source>
        <dbReference type="ARBA" id="ARBA00006926"/>
    </source>
</evidence>
<dbReference type="Gene3D" id="3.40.30.10">
    <property type="entry name" value="Glutaredoxin"/>
    <property type="match status" value="1"/>
</dbReference>
<dbReference type="SUPFAM" id="SSF52833">
    <property type="entry name" value="Thioredoxin-like"/>
    <property type="match status" value="1"/>
</dbReference>
<comment type="similarity">
    <text evidence="1 5">Belongs to the glutathione peroxidase family.</text>
</comment>
<keyword evidence="8" id="KW-1185">Reference proteome</keyword>
<dbReference type="Gramene" id="mRNA:HanXRQr2_Chr01g0002671">
    <property type="protein sequence ID" value="mRNA:HanXRQr2_Chr01g0002671"/>
    <property type="gene ID" value="HanXRQr2_Chr01g0002671"/>
</dbReference>
<dbReference type="Proteomes" id="UP000215914">
    <property type="component" value="Unassembled WGS sequence"/>
</dbReference>
<organism evidence="7 8">
    <name type="scientific">Helianthus annuus</name>
    <name type="common">Common sunflower</name>
    <dbReference type="NCBI Taxonomy" id="4232"/>
    <lineage>
        <taxon>Eukaryota</taxon>
        <taxon>Viridiplantae</taxon>
        <taxon>Streptophyta</taxon>
        <taxon>Embryophyta</taxon>
        <taxon>Tracheophyta</taxon>
        <taxon>Spermatophyta</taxon>
        <taxon>Magnoliopsida</taxon>
        <taxon>eudicotyledons</taxon>
        <taxon>Gunneridae</taxon>
        <taxon>Pentapetalae</taxon>
        <taxon>asterids</taxon>
        <taxon>campanulids</taxon>
        <taxon>Asterales</taxon>
        <taxon>Asteraceae</taxon>
        <taxon>Asteroideae</taxon>
        <taxon>Heliantheae alliance</taxon>
        <taxon>Heliantheae</taxon>
        <taxon>Helianthus</taxon>
    </lineage>
</organism>
<evidence type="ECO:0000259" key="6">
    <source>
        <dbReference type="PROSITE" id="PS51352"/>
    </source>
</evidence>
<dbReference type="PRINTS" id="PR01011">
    <property type="entry name" value="GLUTPROXDASE"/>
</dbReference>
<evidence type="ECO:0000313" key="7">
    <source>
        <dbReference type="EMBL" id="KAF5820474.1"/>
    </source>
</evidence>
<dbReference type="InterPro" id="IPR036249">
    <property type="entry name" value="Thioredoxin-like_sf"/>
</dbReference>
<dbReference type="InterPro" id="IPR013766">
    <property type="entry name" value="Thioredoxin_domain"/>
</dbReference>
<evidence type="ECO:0000256" key="3">
    <source>
        <dbReference type="ARBA" id="ARBA00023002"/>
    </source>
</evidence>
<dbReference type="GO" id="GO:0006979">
    <property type="term" value="P:response to oxidative stress"/>
    <property type="evidence" value="ECO:0007669"/>
    <property type="project" value="InterPro"/>
</dbReference>
<reference evidence="7" key="2">
    <citation type="submission" date="2020-06" db="EMBL/GenBank/DDBJ databases">
        <title>Helianthus annuus Genome sequencing and assembly Release 2.</title>
        <authorList>
            <person name="Gouzy J."/>
            <person name="Langlade N."/>
            <person name="Munos S."/>
        </authorList>
    </citation>
    <scope>NUCLEOTIDE SEQUENCE</scope>
    <source>
        <tissue evidence="7">Leaves</tissue>
    </source>
</reference>
<dbReference type="PROSITE" id="PS00460">
    <property type="entry name" value="GLUTATHIONE_PEROXID_1"/>
    <property type="match status" value="1"/>
</dbReference>
<dbReference type="PANTHER" id="PTHR11592">
    <property type="entry name" value="GLUTATHIONE PEROXIDASE"/>
    <property type="match status" value="1"/>
</dbReference>
<comment type="caution">
    <text evidence="7">The sequence shown here is derived from an EMBL/GenBank/DDBJ whole genome shotgun (WGS) entry which is preliminary data.</text>
</comment>
<dbReference type="PANTHER" id="PTHR11592:SF17">
    <property type="entry name" value="GLUTATHIONE PEROXIDASE 5-RELATED"/>
    <property type="match status" value="1"/>
</dbReference>
<dbReference type="CDD" id="cd00340">
    <property type="entry name" value="GSH_Peroxidase"/>
    <property type="match status" value="1"/>
</dbReference>
<dbReference type="GO" id="GO:0004601">
    <property type="term" value="F:peroxidase activity"/>
    <property type="evidence" value="ECO:0000318"/>
    <property type="project" value="GO_Central"/>
</dbReference>
<dbReference type="Pfam" id="PF00255">
    <property type="entry name" value="GSHPx"/>
    <property type="match status" value="1"/>
</dbReference>
<keyword evidence="2 5" id="KW-0575">Peroxidase</keyword>
<dbReference type="EMBL" id="MNCJ02000316">
    <property type="protein sequence ID" value="KAF5820474.1"/>
    <property type="molecule type" value="Genomic_DNA"/>
</dbReference>
<dbReference type="AlphaFoldDB" id="A0A9K3P1E5"/>
<sequence>MGAAPSVPENSIHEFTVKVDAKGKDVDLSIYKGKVVLIVNVASKCGFTNSNYPKMAELHVKYRDKGFEILAFPCNQFLYQEPEASEKVEEFACSRFNAEYPIFQKIRVNGPKAAPLYNFLKAKKGGFCGSRIKWNFTKFLVDKEGQVIGRYGTSTSPLSIEGDIQKALNAQ</sequence>
<dbReference type="InterPro" id="IPR029759">
    <property type="entry name" value="GPX_AS"/>
</dbReference>
<feature type="domain" description="Thioredoxin" evidence="6">
    <location>
        <begin position="6"/>
        <end position="171"/>
    </location>
</feature>